<dbReference type="RefSeq" id="WP_097126987.1">
    <property type="nucleotide sequence ID" value="NZ_OCNH01000002.1"/>
</dbReference>
<dbReference type="InterPro" id="IPR013325">
    <property type="entry name" value="RNA_pol_sigma_r2"/>
</dbReference>
<comment type="similarity">
    <text evidence="1">Belongs to the sigma-70 factor family. ECF subfamily.</text>
</comment>
<evidence type="ECO:0000256" key="2">
    <source>
        <dbReference type="ARBA" id="ARBA00023015"/>
    </source>
</evidence>
<dbReference type="PANTHER" id="PTHR43133:SF8">
    <property type="entry name" value="RNA POLYMERASE SIGMA FACTOR HI_1459-RELATED"/>
    <property type="match status" value="1"/>
</dbReference>
<dbReference type="NCBIfam" id="TIGR02937">
    <property type="entry name" value="sigma70-ECF"/>
    <property type="match status" value="1"/>
</dbReference>
<dbReference type="AlphaFoldDB" id="A0A286G6G6"/>
<keyword evidence="2" id="KW-0805">Transcription regulation</keyword>
<dbReference type="PANTHER" id="PTHR43133">
    <property type="entry name" value="RNA POLYMERASE ECF-TYPE SIGMA FACTO"/>
    <property type="match status" value="1"/>
</dbReference>
<accession>A0A286G6G6</accession>
<evidence type="ECO:0000313" key="7">
    <source>
        <dbReference type="Proteomes" id="UP000219452"/>
    </source>
</evidence>
<evidence type="ECO:0000256" key="3">
    <source>
        <dbReference type="ARBA" id="ARBA00023082"/>
    </source>
</evidence>
<organism evidence="6 7">
    <name type="scientific">Spirosoma fluviale</name>
    <dbReference type="NCBI Taxonomy" id="1597977"/>
    <lineage>
        <taxon>Bacteria</taxon>
        <taxon>Pseudomonadati</taxon>
        <taxon>Bacteroidota</taxon>
        <taxon>Cytophagia</taxon>
        <taxon>Cytophagales</taxon>
        <taxon>Cytophagaceae</taxon>
        <taxon>Spirosoma</taxon>
    </lineage>
</organism>
<dbReference type="InterPro" id="IPR013324">
    <property type="entry name" value="RNA_pol_sigma_r3/r4-like"/>
</dbReference>
<dbReference type="Gene3D" id="1.10.10.10">
    <property type="entry name" value="Winged helix-like DNA-binding domain superfamily/Winged helix DNA-binding domain"/>
    <property type="match status" value="1"/>
</dbReference>
<dbReference type="GO" id="GO:0006352">
    <property type="term" value="P:DNA-templated transcription initiation"/>
    <property type="evidence" value="ECO:0007669"/>
    <property type="project" value="InterPro"/>
</dbReference>
<evidence type="ECO:0000313" key="6">
    <source>
        <dbReference type="EMBL" id="SOD90564.1"/>
    </source>
</evidence>
<keyword evidence="7" id="KW-1185">Reference proteome</keyword>
<keyword evidence="5" id="KW-0804">Transcription</keyword>
<dbReference type="Gene3D" id="1.10.1740.10">
    <property type="match status" value="1"/>
</dbReference>
<evidence type="ECO:0000256" key="4">
    <source>
        <dbReference type="ARBA" id="ARBA00023125"/>
    </source>
</evidence>
<dbReference type="GO" id="GO:0003677">
    <property type="term" value="F:DNA binding"/>
    <property type="evidence" value="ECO:0007669"/>
    <property type="project" value="UniProtKB-KW"/>
</dbReference>
<keyword evidence="3" id="KW-0731">Sigma factor</keyword>
<dbReference type="EMBL" id="OCNH01000002">
    <property type="protein sequence ID" value="SOD90564.1"/>
    <property type="molecule type" value="Genomic_DNA"/>
</dbReference>
<name>A0A286G6G6_9BACT</name>
<dbReference type="SUPFAM" id="SSF88946">
    <property type="entry name" value="Sigma2 domain of RNA polymerase sigma factors"/>
    <property type="match status" value="1"/>
</dbReference>
<gene>
    <name evidence="6" type="ORF">SAMN06269250_3464</name>
</gene>
<evidence type="ECO:0000256" key="1">
    <source>
        <dbReference type="ARBA" id="ARBA00010641"/>
    </source>
</evidence>
<keyword evidence="4" id="KW-0238">DNA-binding</keyword>
<dbReference type="SUPFAM" id="SSF88659">
    <property type="entry name" value="Sigma3 and sigma4 domains of RNA polymerase sigma factors"/>
    <property type="match status" value="1"/>
</dbReference>
<dbReference type="GO" id="GO:0016987">
    <property type="term" value="F:sigma factor activity"/>
    <property type="evidence" value="ECO:0007669"/>
    <property type="project" value="UniProtKB-KW"/>
</dbReference>
<dbReference type="OrthoDB" id="665482at2"/>
<proteinExistence type="inferred from homology"/>
<sequence>MNSLSTSKRLVDEQLITGIQADGPKQTFFESLLFKRYYYLIKIGMRKHRLSQDASQSAYSDALLAVIRQVHAGCFTGRSTLKTYIYRIFTYKCIDQVRTRLTYRHHINQTSQIDATLLSLPDNGRSALEQLMTKYDVDRLQRLLQGLNAKSQAILQAWGEGYSDQEIARQLGYRSAEVVKATRLRSIKRLRERYDL</sequence>
<dbReference type="InterPro" id="IPR039425">
    <property type="entry name" value="RNA_pol_sigma-70-like"/>
</dbReference>
<evidence type="ECO:0000256" key="5">
    <source>
        <dbReference type="ARBA" id="ARBA00023163"/>
    </source>
</evidence>
<dbReference type="InterPro" id="IPR036388">
    <property type="entry name" value="WH-like_DNA-bd_sf"/>
</dbReference>
<dbReference type="InterPro" id="IPR014284">
    <property type="entry name" value="RNA_pol_sigma-70_dom"/>
</dbReference>
<reference evidence="7" key="1">
    <citation type="submission" date="2017-09" db="EMBL/GenBank/DDBJ databases">
        <authorList>
            <person name="Varghese N."/>
            <person name="Submissions S."/>
        </authorList>
    </citation>
    <scope>NUCLEOTIDE SEQUENCE [LARGE SCALE GENOMIC DNA]</scope>
    <source>
        <strain evidence="7">DSM 29961</strain>
    </source>
</reference>
<dbReference type="Proteomes" id="UP000219452">
    <property type="component" value="Unassembled WGS sequence"/>
</dbReference>
<protein>
    <submittedName>
        <fullName evidence="6">RNA polymerase sigma-70 factor, ECF subfamily</fullName>
    </submittedName>
</protein>